<feature type="compositionally biased region" description="Basic and acidic residues" evidence="1">
    <location>
        <begin position="1"/>
        <end position="20"/>
    </location>
</feature>
<feature type="compositionally biased region" description="Acidic residues" evidence="1">
    <location>
        <begin position="378"/>
        <end position="395"/>
    </location>
</feature>
<organism evidence="2 3">
    <name type="scientific">Sphagnurus paluster</name>
    <dbReference type="NCBI Taxonomy" id="117069"/>
    <lineage>
        <taxon>Eukaryota</taxon>
        <taxon>Fungi</taxon>
        <taxon>Dikarya</taxon>
        <taxon>Basidiomycota</taxon>
        <taxon>Agaricomycotina</taxon>
        <taxon>Agaricomycetes</taxon>
        <taxon>Agaricomycetidae</taxon>
        <taxon>Agaricales</taxon>
        <taxon>Tricholomatineae</taxon>
        <taxon>Lyophyllaceae</taxon>
        <taxon>Sphagnurus</taxon>
    </lineage>
</organism>
<sequence length="395" mass="44412">LHQELEELKDKMKSDDKTDSDSDGSDDIAGQLSVQEKEAIEASQAAYKDIAFKELTRYVFAHQLGVAKLSSSENVPWYPDDSDKSTWPRIPGTEDPVLHFRWDKAWTDEVNYRAIRLIMAYMKCHSSAVAPNAKEALLRISDEDHQKRVKEQFLAIQKQLRDNGYLDGQNNCILRTGEQQDMGSVTTSFGDEMGVVGGGITVATGTVGAAQDLVKVEAKKKRNLNAVLESRARGYWLTLLELINLLAAVDTVEDPEPSNKYVVRICGEAVDVPLKKSTKFANKAQHWMVNEAWLQKEENQKYDEESCILESGKAWGDDEDPEVSVLKQEQIKKEKKAMSDDRKQKTFESTIQKSDPKRAKCAGRKSNRGCGHGKNKELEDEQLLGSGDDDFFDDD</sequence>
<dbReference type="AlphaFoldDB" id="A0A9P7GKC2"/>
<feature type="region of interest" description="Disordered" evidence="1">
    <location>
        <begin position="313"/>
        <end position="395"/>
    </location>
</feature>
<accession>A0A9P7GKC2</accession>
<reference evidence="2" key="1">
    <citation type="submission" date="2021-02" db="EMBL/GenBank/DDBJ databases">
        <authorList>
            <person name="Nieuwenhuis M."/>
            <person name="Van De Peppel L.J.J."/>
        </authorList>
    </citation>
    <scope>NUCLEOTIDE SEQUENCE</scope>
    <source>
        <strain evidence="2">D49</strain>
    </source>
</reference>
<reference evidence="2" key="2">
    <citation type="submission" date="2021-10" db="EMBL/GenBank/DDBJ databases">
        <title>Phylogenomics reveals ancestral predisposition of the termite-cultivated fungus Termitomyces towards a domesticated lifestyle.</title>
        <authorList>
            <person name="Auxier B."/>
            <person name="Grum-Grzhimaylo A."/>
            <person name="Cardenas M.E."/>
            <person name="Lodge J.D."/>
            <person name="Laessoe T."/>
            <person name="Pedersen O."/>
            <person name="Smith M.E."/>
            <person name="Kuyper T.W."/>
            <person name="Franco-Molano E.A."/>
            <person name="Baroni T.J."/>
            <person name="Aanen D.K."/>
        </authorList>
    </citation>
    <scope>NUCLEOTIDE SEQUENCE</scope>
    <source>
        <strain evidence="2">D49</strain>
    </source>
</reference>
<protein>
    <submittedName>
        <fullName evidence="2">Uncharacterized protein</fullName>
    </submittedName>
</protein>
<name>A0A9P7GKC2_9AGAR</name>
<comment type="caution">
    <text evidence="2">The sequence shown here is derived from an EMBL/GenBank/DDBJ whole genome shotgun (WGS) entry which is preliminary data.</text>
</comment>
<gene>
    <name evidence="2" type="ORF">H0H81_008988</name>
</gene>
<feature type="compositionally biased region" description="Basic residues" evidence="1">
    <location>
        <begin position="359"/>
        <end position="373"/>
    </location>
</feature>
<evidence type="ECO:0000313" key="2">
    <source>
        <dbReference type="EMBL" id="KAG5651349.1"/>
    </source>
</evidence>
<dbReference type="OrthoDB" id="3264915at2759"/>
<feature type="compositionally biased region" description="Basic and acidic residues" evidence="1">
    <location>
        <begin position="329"/>
        <end position="346"/>
    </location>
</feature>
<evidence type="ECO:0000256" key="1">
    <source>
        <dbReference type="SAM" id="MobiDB-lite"/>
    </source>
</evidence>
<dbReference type="Proteomes" id="UP000717328">
    <property type="component" value="Unassembled WGS sequence"/>
</dbReference>
<keyword evidence="3" id="KW-1185">Reference proteome</keyword>
<dbReference type="EMBL" id="JABCKI010000256">
    <property type="protein sequence ID" value="KAG5651349.1"/>
    <property type="molecule type" value="Genomic_DNA"/>
</dbReference>
<evidence type="ECO:0000313" key="3">
    <source>
        <dbReference type="Proteomes" id="UP000717328"/>
    </source>
</evidence>
<feature type="non-terminal residue" evidence="2">
    <location>
        <position position="1"/>
    </location>
</feature>
<feature type="region of interest" description="Disordered" evidence="1">
    <location>
        <begin position="1"/>
        <end position="34"/>
    </location>
</feature>
<proteinExistence type="predicted"/>